<feature type="compositionally biased region" description="Basic and acidic residues" evidence="1">
    <location>
        <begin position="588"/>
        <end position="601"/>
    </location>
</feature>
<evidence type="ECO:0000256" key="1">
    <source>
        <dbReference type="SAM" id="MobiDB-lite"/>
    </source>
</evidence>
<comment type="caution">
    <text evidence="2">The sequence shown here is derived from an EMBL/GenBank/DDBJ whole genome shotgun (WGS) entry which is preliminary data.</text>
</comment>
<proteinExistence type="predicted"/>
<dbReference type="Proteomes" id="UP000178272">
    <property type="component" value="Unassembled WGS sequence"/>
</dbReference>
<evidence type="ECO:0000313" key="3">
    <source>
        <dbReference type="Proteomes" id="UP000178272"/>
    </source>
</evidence>
<dbReference type="EMBL" id="MHCA01000010">
    <property type="protein sequence ID" value="OGY12583.1"/>
    <property type="molecule type" value="Genomic_DNA"/>
</dbReference>
<dbReference type="InterPro" id="IPR036098">
    <property type="entry name" value="Thymidylate_synthase_ThyX_sf"/>
</dbReference>
<dbReference type="GO" id="GO:0004799">
    <property type="term" value="F:thymidylate synthase activity"/>
    <property type="evidence" value="ECO:0007669"/>
    <property type="project" value="TreeGrafter"/>
</dbReference>
<feature type="region of interest" description="Disordered" evidence="1">
    <location>
        <begin position="588"/>
        <end position="609"/>
    </location>
</feature>
<name>A0A1G1VB25_9BACT</name>
<dbReference type="GO" id="GO:0050660">
    <property type="term" value="F:flavin adenine dinucleotide binding"/>
    <property type="evidence" value="ECO:0007669"/>
    <property type="project" value="InterPro"/>
</dbReference>
<dbReference type="SUPFAM" id="SSF69796">
    <property type="entry name" value="Thymidylate synthase-complementing protein Thy1"/>
    <property type="match status" value="2"/>
</dbReference>
<gene>
    <name evidence="2" type="ORF">A3F61_03000</name>
</gene>
<evidence type="ECO:0000313" key="2">
    <source>
        <dbReference type="EMBL" id="OGY12583.1"/>
    </source>
</evidence>
<dbReference type="AlphaFoldDB" id="A0A1G1VB25"/>
<dbReference type="InterPro" id="IPR003669">
    <property type="entry name" value="Thymidylate_synthase_ThyX"/>
</dbReference>
<protein>
    <recommendedName>
        <fullName evidence="4">Thymidylate synthase</fullName>
    </recommendedName>
</protein>
<dbReference type="STRING" id="1797517.A3F61_03000"/>
<dbReference type="PANTHER" id="PTHR34934">
    <property type="entry name" value="FLAVIN-DEPENDENT THYMIDYLATE SYNTHASE"/>
    <property type="match status" value="1"/>
</dbReference>
<dbReference type="GO" id="GO:0070402">
    <property type="term" value="F:NADPH binding"/>
    <property type="evidence" value="ECO:0007669"/>
    <property type="project" value="TreeGrafter"/>
</dbReference>
<evidence type="ECO:0008006" key="4">
    <source>
        <dbReference type="Google" id="ProtNLM"/>
    </source>
</evidence>
<dbReference type="GO" id="GO:0006231">
    <property type="term" value="P:dTMP biosynthetic process"/>
    <property type="evidence" value="ECO:0007669"/>
    <property type="project" value="InterPro"/>
</dbReference>
<dbReference type="CDD" id="cd20175">
    <property type="entry name" value="ThyX"/>
    <property type="match status" value="1"/>
</dbReference>
<sequence length="609" mass="70929">MSLTKERRYSIGEVFPIHENLDCFAPYYEPEPFTDEERYYLTPFWTNLNKPVFAANNLPVEIPAALASRYSRATETARRLFWKEYVSPILYPEKQTGWDDKTEVEKDEAKSLAFEFKGYVDYLHEHGGLEKVVNVQRSRKFFDRWLAGFGDDSIAEMGSVNLFIEGASNIAVNEIEKKRVGISPIEKSSRYVSFADKLPNGEYQYVVPGEIVGTPLEEDFKNVMDLLFGTYDLIDDSYLMYIKSRYPRGDDETESSFNASRSAKRFDDIRDLLPFATRTNVGLNGNGRAFEDLVNRMLDHEIGEVRYWGKMLCRELEQVVPSFMTRPQTLRGAETQVYRSNMKALSAQLAEEVLGGIIPENQVPGRVQLVDWTQRADVEVLSAFIYPGDNSGFTMEEIREAVASLTPRELKEQMKRIFKERNFGKTDPAELTRDKVRFRKVPKAFEAAHYWFEVWTRGGDFRDLHRHRQLTQDRKKFTTKNGYDLEKDVINSPFIDEFRKIFRYVEDVFNRLEEISPDIAQYAVPFAFVQQFYMNMTARELYWIAELRTGPQGRPEYRKVVQEMVRQAKRKSPNVFAGIKVDNNDYSLARRESEKRSEQKRKVLGKVNA</sequence>
<dbReference type="Gene3D" id="3.30.1360.170">
    <property type="match status" value="2"/>
</dbReference>
<dbReference type="PANTHER" id="PTHR34934:SF1">
    <property type="entry name" value="FLAVIN-DEPENDENT THYMIDYLATE SYNTHASE"/>
    <property type="match status" value="1"/>
</dbReference>
<dbReference type="Pfam" id="PF02511">
    <property type="entry name" value="Thy1"/>
    <property type="match status" value="2"/>
</dbReference>
<accession>A0A1G1VB25</accession>
<dbReference type="GO" id="GO:0050797">
    <property type="term" value="F:thymidylate synthase (FAD) activity"/>
    <property type="evidence" value="ECO:0007669"/>
    <property type="project" value="InterPro"/>
</dbReference>
<reference evidence="2 3" key="1">
    <citation type="journal article" date="2016" name="Nat. Commun.">
        <title>Thousands of microbial genomes shed light on interconnected biogeochemical processes in an aquifer system.</title>
        <authorList>
            <person name="Anantharaman K."/>
            <person name="Brown C.T."/>
            <person name="Hug L.A."/>
            <person name="Sharon I."/>
            <person name="Castelle C.J."/>
            <person name="Probst A.J."/>
            <person name="Thomas B.C."/>
            <person name="Singh A."/>
            <person name="Wilkins M.J."/>
            <person name="Karaoz U."/>
            <person name="Brodie E.L."/>
            <person name="Williams K.H."/>
            <person name="Hubbard S.S."/>
            <person name="Banfield J.F."/>
        </authorList>
    </citation>
    <scope>NUCLEOTIDE SEQUENCE [LARGE SCALE GENOMIC DNA]</scope>
</reference>
<dbReference type="PROSITE" id="PS51331">
    <property type="entry name" value="THYX"/>
    <property type="match status" value="2"/>
</dbReference>
<organism evidence="2 3">
    <name type="scientific">Candidatus Blackburnbacteria bacterium RIFCSPHIGHO2_12_FULL_41_13b</name>
    <dbReference type="NCBI Taxonomy" id="1797517"/>
    <lineage>
        <taxon>Bacteria</taxon>
        <taxon>Candidatus Blackburniibacteriota</taxon>
    </lineage>
</organism>